<evidence type="ECO:0000313" key="2">
    <source>
        <dbReference type="Proteomes" id="UP001323798"/>
    </source>
</evidence>
<protein>
    <submittedName>
        <fullName evidence="1">SAM-dependent methyltransferase</fullName>
    </submittedName>
</protein>
<dbReference type="SUPFAM" id="SSF53335">
    <property type="entry name" value="S-adenosyl-L-methionine-dependent methyltransferases"/>
    <property type="match status" value="1"/>
</dbReference>
<name>A0ABZ0SL03_9MICO</name>
<accession>A0ABZ0SL03</accession>
<dbReference type="GO" id="GO:0032259">
    <property type="term" value="P:methylation"/>
    <property type="evidence" value="ECO:0007669"/>
    <property type="project" value="UniProtKB-KW"/>
</dbReference>
<gene>
    <name evidence="1" type="ORF">SM116_17955</name>
</gene>
<organism evidence="1 2">
    <name type="scientific">Microbacterium rhizosphaerae</name>
    <dbReference type="NCBI Taxonomy" id="1678237"/>
    <lineage>
        <taxon>Bacteria</taxon>
        <taxon>Bacillati</taxon>
        <taxon>Actinomycetota</taxon>
        <taxon>Actinomycetes</taxon>
        <taxon>Micrococcales</taxon>
        <taxon>Microbacteriaceae</taxon>
        <taxon>Microbacterium</taxon>
    </lineage>
</organism>
<sequence>MIATVTADWLELRAAADDAARSEQLTAELRGSIRTGGIVIHDLGAGSGAMVRWLAPRLPGPQTWVLHDADADILAHADLDGVVDSGGDRLMSTTRVATLADLPADAFAGASAVVASALLDVITLSEAERIVAACVAGGAPALFSLTVTGNVVLEPADALDAVLGAAFDDHQRREAHGRPLLGPDAVPVVAGLFAAAGWNVRTASTPWLLDASEAALVGEWLAGWVGAAVEQRPELASAAAEYVERRLAREGLAVTVPHQDLLAWPS</sequence>
<keyword evidence="1" id="KW-0489">Methyltransferase</keyword>
<dbReference type="Proteomes" id="UP001323798">
    <property type="component" value="Chromosome"/>
</dbReference>
<keyword evidence="1" id="KW-0808">Transferase</keyword>
<dbReference type="RefSeq" id="WP_320942333.1">
    <property type="nucleotide sequence ID" value="NZ_BAABEU010000003.1"/>
</dbReference>
<reference evidence="1 2" key="1">
    <citation type="submission" date="2023-11" db="EMBL/GenBank/DDBJ databases">
        <title>Genome sequence of Microbacterium rhizosphaerae KACC 19337.</title>
        <authorList>
            <person name="Choi H."/>
            <person name="Kim S."/>
            <person name="Kim Y."/>
            <person name="Kwon S.-W."/>
            <person name="Heo J."/>
        </authorList>
    </citation>
    <scope>NUCLEOTIDE SEQUENCE [LARGE SCALE GENOMIC DNA]</scope>
    <source>
        <strain evidence="1 2">KACC 19337</strain>
    </source>
</reference>
<keyword evidence="2" id="KW-1185">Reference proteome</keyword>
<evidence type="ECO:0000313" key="1">
    <source>
        <dbReference type="EMBL" id="WPR89619.1"/>
    </source>
</evidence>
<dbReference type="EMBL" id="CP139368">
    <property type="protein sequence ID" value="WPR89619.1"/>
    <property type="molecule type" value="Genomic_DNA"/>
</dbReference>
<dbReference type="GO" id="GO:0008168">
    <property type="term" value="F:methyltransferase activity"/>
    <property type="evidence" value="ECO:0007669"/>
    <property type="project" value="UniProtKB-KW"/>
</dbReference>
<dbReference type="InterPro" id="IPR029063">
    <property type="entry name" value="SAM-dependent_MTases_sf"/>
</dbReference>
<proteinExistence type="predicted"/>